<evidence type="ECO:0000313" key="2">
    <source>
        <dbReference type="Proteomes" id="UP001586593"/>
    </source>
</evidence>
<reference evidence="1 2" key="1">
    <citation type="journal article" date="2024" name="Commun. Biol.">
        <title>Comparative genomic analysis of thermophilic fungi reveals convergent evolutionary adaptations and gene losses.</title>
        <authorList>
            <person name="Steindorff A.S."/>
            <person name="Aguilar-Pontes M.V."/>
            <person name="Robinson A.J."/>
            <person name="Andreopoulos B."/>
            <person name="LaButti K."/>
            <person name="Kuo A."/>
            <person name="Mondo S."/>
            <person name="Riley R."/>
            <person name="Otillar R."/>
            <person name="Haridas S."/>
            <person name="Lipzen A."/>
            <person name="Grimwood J."/>
            <person name="Schmutz J."/>
            <person name="Clum A."/>
            <person name="Reid I.D."/>
            <person name="Moisan M.C."/>
            <person name="Butler G."/>
            <person name="Nguyen T.T.M."/>
            <person name="Dewar K."/>
            <person name="Conant G."/>
            <person name="Drula E."/>
            <person name="Henrissat B."/>
            <person name="Hansel C."/>
            <person name="Singer S."/>
            <person name="Hutchinson M.I."/>
            <person name="de Vries R.P."/>
            <person name="Natvig D.O."/>
            <person name="Powell A.J."/>
            <person name="Tsang A."/>
            <person name="Grigoriev I.V."/>
        </authorList>
    </citation>
    <scope>NUCLEOTIDE SEQUENCE [LARGE SCALE GENOMIC DNA]</scope>
    <source>
        <strain evidence="1 2">ATCC 24622</strain>
    </source>
</reference>
<dbReference type="Proteomes" id="UP001586593">
    <property type="component" value="Unassembled WGS sequence"/>
</dbReference>
<sequence>MRARSSARRRISRFLANCAFSRSDSRTPDRSSAVSSATCLRRSASFSASRLARYSWRDLRRKSSRAGPFFVSSRLLLLLLLALRGDLGRDRDLSPPRGDSSRCLLWPRGDLERERRRRFFSGAGPVASGSPSSMGTKAYRWADAMFSYTAGSQAGQRVG</sequence>
<accession>A0ABR3VKL4</accession>
<dbReference type="EMBL" id="JAZHXJ010001958">
    <property type="protein sequence ID" value="KAL1842382.1"/>
    <property type="molecule type" value="Genomic_DNA"/>
</dbReference>
<keyword evidence="2" id="KW-1185">Reference proteome</keyword>
<gene>
    <name evidence="1" type="ORF">VTK73DRAFT_3133</name>
</gene>
<protein>
    <submittedName>
        <fullName evidence="1">Uncharacterized protein</fullName>
    </submittedName>
</protein>
<comment type="caution">
    <text evidence="1">The sequence shown here is derived from an EMBL/GenBank/DDBJ whole genome shotgun (WGS) entry which is preliminary data.</text>
</comment>
<organism evidence="1 2">
    <name type="scientific">Phialemonium thermophilum</name>
    <dbReference type="NCBI Taxonomy" id="223376"/>
    <lineage>
        <taxon>Eukaryota</taxon>
        <taxon>Fungi</taxon>
        <taxon>Dikarya</taxon>
        <taxon>Ascomycota</taxon>
        <taxon>Pezizomycotina</taxon>
        <taxon>Sordariomycetes</taxon>
        <taxon>Sordariomycetidae</taxon>
        <taxon>Cephalothecales</taxon>
        <taxon>Cephalothecaceae</taxon>
        <taxon>Phialemonium</taxon>
    </lineage>
</organism>
<proteinExistence type="predicted"/>
<name>A0ABR3VKL4_9PEZI</name>
<evidence type="ECO:0000313" key="1">
    <source>
        <dbReference type="EMBL" id="KAL1842382.1"/>
    </source>
</evidence>